<evidence type="ECO:0000256" key="1">
    <source>
        <dbReference type="SAM" id="SignalP"/>
    </source>
</evidence>
<sequence length="573" mass="64145">MTMRILFIFFFIFSVAGVSAQADPTLRKYYEQVRLLFKEQEAFKTVSYVEQRWRLPGNKGFDESIYYVENLLKKAGYINEAAAKSGDRLTYRIEKRPMRRKTWEPVDAVVEIVGEKEPLLSFRTNRNMLAINSASTPSDGIEAELLYLPKTSADALATQQLEGKIIFSEQPVSQVDRAMAGKNVAGVMGYSVPAYTQPDKHPNSIQFSSIAQVDSSKKQGFGIVLSTSARNRLKELVSKGPVRLRVKIEAKSYQAEELTLVADIKGSEKAEERFVFSAHVQEPGANDNASGVGTLVEMASVAAQLYKSKTVLPQRSISFLWGDEISSTRRYIVEDSIRAKGIKWGMSLDMVGEDTQKTGGTFLIEKMPDPSAVWTRGDEKHTEWGGRPLPESAIVPHYFNDFMLSRCLDQAATNGWVVKTNPFEGGSDHTPFLNAKIPGLLLWHFTDVFYHTDADRIDKVSAWEMKNVGVSALAAAFTLTANNEKLVHYLIEEYKQSALKRLAIEAALSKTAIEKGGNKETEIHILEVWAKFYMDALGKMAEIPCTQMETLTLISDAQKVVDDKRKEIISLFK</sequence>
<organism evidence="3 5">
    <name type="scientific">Sediminibacterium goheungense</name>
    <dbReference type="NCBI Taxonomy" id="1086393"/>
    <lineage>
        <taxon>Bacteria</taxon>
        <taxon>Pseudomonadati</taxon>
        <taxon>Bacteroidota</taxon>
        <taxon>Chitinophagia</taxon>
        <taxon>Chitinophagales</taxon>
        <taxon>Chitinophagaceae</taxon>
        <taxon>Sediminibacterium</taxon>
    </lineage>
</organism>
<keyword evidence="1" id="KW-0732">Signal</keyword>
<keyword evidence="3" id="KW-0121">Carboxypeptidase</keyword>
<feature type="signal peptide" evidence="1">
    <location>
        <begin position="1"/>
        <end position="22"/>
    </location>
</feature>
<dbReference type="GO" id="GO:0004180">
    <property type="term" value="F:carboxypeptidase activity"/>
    <property type="evidence" value="ECO:0007669"/>
    <property type="project" value="UniProtKB-KW"/>
</dbReference>
<comment type="caution">
    <text evidence="3">The sequence shown here is derived from an EMBL/GenBank/DDBJ whole genome shotgun (WGS) entry which is preliminary data.</text>
</comment>
<dbReference type="Gene3D" id="3.50.30.30">
    <property type="match status" value="1"/>
</dbReference>
<evidence type="ECO:0000313" key="5">
    <source>
        <dbReference type="Proteomes" id="UP000295741"/>
    </source>
</evidence>
<gene>
    <name evidence="4" type="ORF">BC659_3040</name>
    <name evidence="3" type="ORF">BC659_3282</name>
</gene>
<evidence type="ECO:0000259" key="2">
    <source>
        <dbReference type="Pfam" id="PF04389"/>
    </source>
</evidence>
<dbReference type="Pfam" id="PF04389">
    <property type="entry name" value="Peptidase_M28"/>
    <property type="match status" value="2"/>
</dbReference>
<keyword evidence="5" id="KW-1185">Reference proteome</keyword>
<reference evidence="3 5" key="1">
    <citation type="submission" date="2019-03" db="EMBL/GenBank/DDBJ databases">
        <title>Genomic Encyclopedia of Archaeal and Bacterial Type Strains, Phase II (KMG-II): from individual species to whole genera.</title>
        <authorList>
            <person name="Goeker M."/>
        </authorList>
    </citation>
    <scope>NUCLEOTIDE SEQUENCE [LARGE SCALE GENOMIC DNA]</scope>
    <source>
        <strain evidence="3 5">DSM 28323</strain>
    </source>
</reference>
<evidence type="ECO:0000313" key="4">
    <source>
        <dbReference type="EMBL" id="TDO25026.1"/>
    </source>
</evidence>
<dbReference type="AlphaFoldDB" id="A0A4R6IMN6"/>
<dbReference type="EMBL" id="SNWP01000014">
    <property type="protein sequence ID" value="TDO25026.1"/>
    <property type="molecule type" value="Genomic_DNA"/>
</dbReference>
<protein>
    <submittedName>
        <fullName evidence="3">Zn-dependent M28 family amino/carboxypeptidase</fullName>
    </submittedName>
</protein>
<dbReference type="OrthoDB" id="9762302at2"/>
<evidence type="ECO:0000313" key="3">
    <source>
        <dbReference type="EMBL" id="TDO23423.1"/>
    </source>
</evidence>
<dbReference type="Proteomes" id="UP000295741">
    <property type="component" value="Unassembled WGS sequence"/>
</dbReference>
<proteinExistence type="predicted"/>
<dbReference type="InterPro" id="IPR007484">
    <property type="entry name" value="Peptidase_M28"/>
</dbReference>
<feature type="domain" description="Peptidase M28" evidence="2">
    <location>
        <begin position="421"/>
        <end position="471"/>
    </location>
</feature>
<feature type="domain" description="Peptidase M28" evidence="2">
    <location>
        <begin position="260"/>
        <end position="354"/>
    </location>
</feature>
<feature type="chain" id="PRO_5044608895" evidence="1">
    <location>
        <begin position="23"/>
        <end position="573"/>
    </location>
</feature>
<dbReference type="EMBL" id="SNWP01000016">
    <property type="protein sequence ID" value="TDO23423.1"/>
    <property type="molecule type" value="Genomic_DNA"/>
</dbReference>
<keyword evidence="3" id="KW-0645">Protease</keyword>
<dbReference type="Gene3D" id="3.40.630.10">
    <property type="entry name" value="Zn peptidases"/>
    <property type="match status" value="1"/>
</dbReference>
<accession>A0A4R6IMN6</accession>
<keyword evidence="3" id="KW-0378">Hydrolase</keyword>
<name>A0A4R6IMN6_9BACT</name>
<dbReference type="SUPFAM" id="SSF53187">
    <property type="entry name" value="Zn-dependent exopeptidases"/>
    <property type="match status" value="1"/>
</dbReference>